<evidence type="ECO:0000256" key="8">
    <source>
        <dbReference type="ARBA" id="ARBA00022741"/>
    </source>
</evidence>
<evidence type="ECO:0000259" key="15">
    <source>
        <dbReference type="PROSITE" id="PS50109"/>
    </source>
</evidence>
<keyword evidence="10" id="KW-0067">ATP-binding</keyword>
<keyword evidence="8" id="KW-0547">Nucleotide-binding</keyword>
<evidence type="ECO:0000256" key="7">
    <source>
        <dbReference type="ARBA" id="ARBA00022692"/>
    </source>
</evidence>
<dbReference type="RefSeq" id="WP_101808950.1">
    <property type="nucleotide sequence ID" value="NZ_NFEZ01000004.1"/>
</dbReference>
<dbReference type="SMART" id="SM00387">
    <property type="entry name" value="HATPase_c"/>
    <property type="match status" value="1"/>
</dbReference>
<dbReference type="Gene3D" id="3.30.450.20">
    <property type="entry name" value="PAS domain"/>
    <property type="match status" value="1"/>
</dbReference>
<dbReference type="EMBL" id="NFEZ01000004">
    <property type="protein sequence ID" value="PLT45407.1"/>
    <property type="molecule type" value="Genomic_DNA"/>
</dbReference>
<dbReference type="GO" id="GO:0005524">
    <property type="term" value="F:ATP binding"/>
    <property type="evidence" value="ECO:0007669"/>
    <property type="project" value="UniProtKB-KW"/>
</dbReference>
<keyword evidence="4" id="KW-1003">Cell membrane</keyword>
<evidence type="ECO:0000259" key="16">
    <source>
        <dbReference type="PROSITE" id="PS50885"/>
    </source>
</evidence>
<name>A0A2N5N4Y7_9BACL</name>
<dbReference type="CDD" id="cd18773">
    <property type="entry name" value="PDC1_HK_sensor"/>
    <property type="match status" value="1"/>
</dbReference>
<dbReference type="InterPro" id="IPR005467">
    <property type="entry name" value="His_kinase_dom"/>
</dbReference>
<keyword evidence="18" id="KW-1185">Reference proteome</keyword>
<evidence type="ECO:0000256" key="10">
    <source>
        <dbReference type="ARBA" id="ARBA00022840"/>
    </source>
</evidence>
<feature type="transmembrane region" description="Helical" evidence="14">
    <location>
        <begin position="13"/>
        <end position="35"/>
    </location>
</feature>
<dbReference type="PROSITE" id="PS50885">
    <property type="entry name" value="HAMP"/>
    <property type="match status" value="1"/>
</dbReference>
<keyword evidence="13 14" id="KW-0472">Membrane</keyword>
<protein>
    <recommendedName>
        <fullName evidence="3">histidine kinase</fullName>
        <ecNumber evidence="3">2.7.13.3</ecNumber>
    </recommendedName>
</protein>
<evidence type="ECO:0000256" key="4">
    <source>
        <dbReference type="ARBA" id="ARBA00022475"/>
    </source>
</evidence>
<keyword evidence="7 14" id="KW-0812">Transmembrane</keyword>
<evidence type="ECO:0000256" key="12">
    <source>
        <dbReference type="ARBA" id="ARBA00023012"/>
    </source>
</evidence>
<dbReference type="InterPro" id="IPR033479">
    <property type="entry name" value="dCache_1"/>
</dbReference>
<dbReference type="GO" id="GO:0000155">
    <property type="term" value="F:phosphorelay sensor kinase activity"/>
    <property type="evidence" value="ECO:0007669"/>
    <property type="project" value="InterPro"/>
</dbReference>
<dbReference type="SUPFAM" id="SSF55874">
    <property type="entry name" value="ATPase domain of HSP90 chaperone/DNA topoisomerase II/histidine kinase"/>
    <property type="match status" value="1"/>
</dbReference>
<evidence type="ECO:0000256" key="3">
    <source>
        <dbReference type="ARBA" id="ARBA00012438"/>
    </source>
</evidence>
<dbReference type="Pfam" id="PF00672">
    <property type="entry name" value="HAMP"/>
    <property type="match status" value="1"/>
</dbReference>
<evidence type="ECO:0000256" key="14">
    <source>
        <dbReference type="SAM" id="Phobius"/>
    </source>
</evidence>
<evidence type="ECO:0000256" key="13">
    <source>
        <dbReference type="ARBA" id="ARBA00023136"/>
    </source>
</evidence>
<dbReference type="PROSITE" id="PS50109">
    <property type="entry name" value="HIS_KIN"/>
    <property type="match status" value="1"/>
</dbReference>
<dbReference type="CDD" id="cd06225">
    <property type="entry name" value="HAMP"/>
    <property type="match status" value="1"/>
</dbReference>
<keyword evidence="5" id="KW-0597">Phosphoprotein</keyword>
<gene>
    <name evidence="17" type="ORF">B8V81_3838</name>
</gene>
<evidence type="ECO:0000313" key="17">
    <source>
        <dbReference type="EMBL" id="PLT45407.1"/>
    </source>
</evidence>
<dbReference type="PANTHER" id="PTHR42713:SF2">
    <property type="entry name" value="TWO-COMPONENT SENSOR KINASE YESM"/>
    <property type="match status" value="1"/>
</dbReference>
<comment type="catalytic activity">
    <reaction evidence="1">
        <text>ATP + protein L-histidine = ADP + protein N-phospho-L-histidine.</text>
        <dbReference type="EC" id="2.7.13.3"/>
    </reaction>
</comment>
<evidence type="ECO:0000256" key="2">
    <source>
        <dbReference type="ARBA" id="ARBA00004651"/>
    </source>
</evidence>
<comment type="subcellular location">
    <subcellularLocation>
        <location evidence="2">Cell membrane</location>
        <topology evidence="2">Multi-pass membrane protein</topology>
    </subcellularLocation>
</comment>
<dbReference type="InterPro" id="IPR010559">
    <property type="entry name" value="Sig_transdc_His_kin_internal"/>
</dbReference>
<evidence type="ECO:0000256" key="11">
    <source>
        <dbReference type="ARBA" id="ARBA00022989"/>
    </source>
</evidence>
<dbReference type="Gene3D" id="6.10.340.10">
    <property type="match status" value="1"/>
</dbReference>
<feature type="domain" description="HAMP" evidence="16">
    <location>
        <begin position="299"/>
        <end position="351"/>
    </location>
</feature>
<keyword evidence="6" id="KW-0808">Transferase</keyword>
<dbReference type="Proteomes" id="UP000234789">
    <property type="component" value="Unassembled WGS sequence"/>
</dbReference>
<evidence type="ECO:0000256" key="6">
    <source>
        <dbReference type="ARBA" id="ARBA00022679"/>
    </source>
</evidence>
<proteinExistence type="predicted"/>
<dbReference type="PANTHER" id="PTHR42713">
    <property type="entry name" value="HISTIDINE KINASE-RELATED"/>
    <property type="match status" value="1"/>
</dbReference>
<reference evidence="17 18" key="1">
    <citation type="submission" date="2017-05" db="EMBL/GenBank/DDBJ databases">
        <title>Functional genome analysis of Paenibacillus pasadenensis strain R16: insights on endophytic life style and antifungal activity.</title>
        <authorList>
            <person name="Passera A."/>
            <person name="Marcolungo L."/>
            <person name="Casati P."/>
            <person name="Brasca M."/>
            <person name="Quaglino F."/>
            <person name="Delledonne M."/>
        </authorList>
    </citation>
    <scope>NUCLEOTIDE SEQUENCE [LARGE SCALE GENOMIC DNA]</scope>
    <source>
        <strain evidence="17 18">R16</strain>
    </source>
</reference>
<dbReference type="GO" id="GO:0005886">
    <property type="term" value="C:plasma membrane"/>
    <property type="evidence" value="ECO:0007669"/>
    <property type="project" value="UniProtKB-SubCell"/>
</dbReference>
<dbReference type="Pfam" id="PF02518">
    <property type="entry name" value="HATPase_c"/>
    <property type="match status" value="1"/>
</dbReference>
<dbReference type="CDD" id="cd12912">
    <property type="entry name" value="PDC2_MCP_like"/>
    <property type="match status" value="1"/>
</dbReference>
<evidence type="ECO:0000313" key="18">
    <source>
        <dbReference type="Proteomes" id="UP000234789"/>
    </source>
</evidence>
<comment type="caution">
    <text evidence="17">The sequence shown here is derived from an EMBL/GenBank/DDBJ whole genome shotgun (WGS) entry which is preliminary data.</text>
</comment>
<evidence type="ECO:0000256" key="5">
    <source>
        <dbReference type="ARBA" id="ARBA00022553"/>
    </source>
</evidence>
<dbReference type="Pfam" id="PF06580">
    <property type="entry name" value="His_kinase"/>
    <property type="match status" value="1"/>
</dbReference>
<dbReference type="InterPro" id="IPR036890">
    <property type="entry name" value="HATPase_C_sf"/>
</dbReference>
<dbReference type="InterPro" id="IPR003594">
    <property type="entry name" value="HATPase_dom"/>
</dbReference>
<dbReference type="InterPro" id="IPR051552">
    <property type="entry name" value="HptR"/>
</dbReference>
<keyword evidence="12" id="KW-0902">Two-component regulatory system</keyword>
<keyword evidence="11 14" id="KW-1133">Transmembrane helix</keyword>
<sequence length="566" mass="64346">MKFRNFRSIQMQILTNIGLMIIGLIIVLDSVFYYLSVQVITREAKASASQITAQIGRNIDYYVNYMQDISSIIRYSSAKEGDVLVKTIPQTRSDIVTIVLLNRNEILLADKDDYQIKGNTDVASLDWYRQAVEAGGEPVLSSSHVQNFIVDQYPWVVSLSSAIYDEQDQFVGVLLIDMNYKVFTDLCSNVEIGERGYLFLMDSRGEMVYHPSQQLIHSNVKKEDTARLLQTENGSFNDKQDGVSRIVTVQSLQSIDWKVVGVTYMDDILIQKEVLMKIMVLLTLVCLIVATVISIKVSSNLSGPLSQLEKMMKRVEKGDLDLDIRVSGRNEVAHLAHTFSIMVRRIKSLLLKIEEDQSELRKSELKTLYAQINPHFLYNSLDTIIWTAEQGEHQKVVRMTSALSKYFRLSLSRGHDIIPVYQEIEHIKYYLVIQKIRYESKLEYEIGIDQDLYSYKMLKTLLQPLVENALYHGIKNKPGGGKIWISGKRSGDRLTLQVRDDGVGMSKEKLARLLIFKEDEPLTSGGVAIINVHQRIQLSYGLSYGLQFESVPGEGTTVTVFLPIVE</sequence>
<dbReference type="AlphaFoldDB" id="A0A2N5N4Y7"/>
<organism evidence="17 18">
    <name type="scientific">Paenibacillus pasadenensis</name>
    <dbReference type="NCBI Taxonomy" id="217090"/>
    <lineage>
        <taxon>Bacteria</taxon>
        <taxon>Bacillati</taxon>
        <taxon>Bacillota</taxon>
        <taxon>Bacilli</taxon>
        <taxon>Bacillales</taxon>
        <taxon>Paenibacillaceae</taxon>
        <taxon>Paenibacillus</taxon>
    </lineage>
</organism>
<feature type="domain" description="Histidine kinase" evidence="15">
    <location>
        <begin position="458"/>
        <end position="566"/>
    </location>
</feature>
<dbReference type="SMART" id="SM00304">
    <property type="entry name" value="HAMP"/>
    <property type="match status" value="1"/>
</dbReference>
<keyword evidence="9 17" id="KW-0418">Kinase</keyword>
<dbReference type="Gene3D" id="3.30.565.10">
    <property type="entry name" value="Histidine kinase-like ATPase, C-terminal domain"/>
    <property type="match status" value="1"/>
</dbReference>
<evidence type="ECO:0000256" key="9">
    <source>
        <dbReference type="ARBA" id="ARBA00022777"/>
    </source>
</evidence>
<dbReference type="EC" id="2.7.13.3" evidence="3"/>
<evidence type="ECO:0000256" key="1">
    <source>
        <dbReference type="ARBA" id="ARBA00000085"/>
    </source>
</evidence>
<dbReference type="SUPFAM" id="SSF158472">
    <property type="entry name" value="HAMP domain-like"/>
    <property type="match status" value="1"/>
</dbReference>
<dbReference type="InterPro" id="IPR003660">
    <property type="entry name" value="HAMP_dom"/>
</dbReference>
<dbReference type="Pfam" id="PF02743">
    <property type="entry name" value="dCache_1"/>
    <property type="match status" value="1"/>
</dbReference>
<accession>A0A2N5N4Y7</accession>